<evidence type="ECO:0000313" key="2">
    <source>
        <dbReference type="Proteomes" id="UP000887569"/>
    </source>
</evidence>
<dbReference type="AlphaFoldDB" id="A0A915B8F0"/>
<dbReference type="PANTHER" id="PTHR12849:SF0">
    <property type="entry name" value="LARIAT DEBRANCHING ENZYME"/>
    <property type="match status" value="1"/>
</dbReference>
<evidence type="ECO:0000313" key="3">
    <source>
        <dbReference type="WBParaSite" id="PgR028_g112_t01"/>
    </source>
</evidence>
<accession>A0A915B8F0</accession>
<dbReference type="GO" id="GO:0005634">
    <property type="term" value="C:nucleus"/>
    <property type="evidence" value="ECO:0007669"/>
    <property type="project" value="TreeGrafter"/>
</dbReference>
<protein>
    <submittedName>
        <fullName evidence="3">Calcineurin-like phosphoesterase domain-containing protein</fullName>
    </submittedName>
</protein>
<dbReference type="GO" id="GO:0008419">
    <property type="term" value="F:RNA lariat debranching enzyme activity"/>
    <property type="evidence" value="ECO:0007669"/>
    <property type="project" value="TreeGrafter"/>
</dbReference>
<proteinExistence type="predicted"/>
<feature type="region of interest" description="Disordered" evidence="1">
    <location>
        <begin position="1"/>
        <end position="27"/>
    </location>
</feature>
<keyword evidence="2" id="KW-1185">Reference proteome</keyword>
<reference evidence="3" key="1">
    <citation type="submission" date="2022-11" db="UniProtKB">
        <authorList>
            <consortium name="WormBaseParasite"/>
        </authorList>
    </citation>
    <scope>IDENTIFICATION</scope>
</reference>
<dbReference type="PANTHER" id="PTHR12849">
    <property type="entry name" value="RNA LARIAT DEBRANCHING ENZYME"/>
    <property type="match status" value="1"/>
</dbReference>
<feature type="compositionally biased region" description="Basic and acidic residues" evidence="1">
    <location>
        <begin position="14"/>
        <end position="23"/>
    </location>
</feature>
<name>A0A915B8F0_PARUN</name>
<dbReference type="Proteomes" id="UP000887569">
    <property type="component" value="Unplaced"/>
</dbReference>
<sequence>MSGDHPHSSLLNSERSKGGRVDDITEVSTDVEDQSAIKRRRISKKLHIAVAGCSHGEIDKIYACLAEIERTNRFHFDLLISCGDYQAVRNYGDLAHMHVNRKYRNL</sequence>
<organism evidence="2 3">
    <name type="scientific">Parascaris univalens</name>
    <name type="common">Nematode worm</name>
    <dbReference type="NCBI Taxonomy" id="6257"/>
    <lineage>
        <taxon>Eukaryota</taxon>
        <taxon>Metazoa</taxon>
        <taxon>Ecdysozoa</taxon>
        <taxon>Nematoda</taxon>
        <taxon>Chromadorea</taxon>
        <taxon>Rhabditida</taxon>
        <taxon>Spirurina</taxon>
        <taxon>Ascaridomorpha</taxon>
        <taxon>Ascaridoidea</taxon>
        <taxon>Ascarididae</taxon>
        <taxon>Parascaris</taxon>
    </lineage>
</organism>
<dbReference type="WBParaSite" id="PgR028_g112_t01">
    <property type="protein sequence ID" value="PgR028_g112_t01"/>
    <property type="gene ID" value="PgR028_g112"/>
</dbReference>
<dbReference type="GO" id="GO:0000398">
    <property type="term" value="P:mRNA splicing, via spliceosome"/>
    <property type="evidence" value="ECO:0007669"/>
    <property type="project" value="TreeGrafter"/>
</dbReference>
<evidence type="ECO:0000256" key="1">
    <source>
        <dbReference type="SAM" id="MobiDB-lite"/>
    </source>
</evidence>